<evidence type="ECO:0000256" key="4">
    <source>
        <dbReference type="ARBA" id="ARBA00030169"/>
    </source>
</evidence>
<name>A0A7S7NVL3_PALFE</name>
<keyword evidence="5" id="KW-0479">Metal-binding</keyword>
<dbReference type="Gene3D" id="3.50.30.40">
    <property type="entry name" value="Ribonuclease E inhibitor RraA/RraA-like"/>
    <property type="match status" value="1"/>
</dbReference>
<dbReference type="PANTHER" id="PTHR33254:SF4">
    <property type="entry name" value="4-HYDROXY-4-METHYL-2-OXOGLUTARATE ALDOLASE 3-RELATED"/>
    <property type="match status" value="1"/>
</dbReference>
<accession>A0A7S7NVL3</accession>
<evidence type="ECO:0000256" key="5">
    <source>
        <dbReference type="PIRSR" id="PIRSR605493-1"/>
    </source>
</evidence>
<feature type="binding site" evidence="5">
    <location>
        <begin position="102"/>
        <end position="105"/>
    </location>
    <ligand>
        <name>substrate</name>
    </ligand>
</feature>
<organism evidence="6 7">
    <name type="scientific">Paludibaculum fermentans</name>
    <dbReference type="NCBI Taxonomy" id="1473598"/>
    <lineage>
        <taxon>Bacteria</taxon>
        <taxon>Pseudomonadati</taxon>
        <taxon>Acidobacteriota</taxon>
        <taxon>Terriglobia</taxon>
        <taxon>Bryobacterales</taxon>
        <taxon>Bryobacteraceae</taxon>
        <taxon>Paludibaculum</taxon>
    </lineage>
</organism>
<dbReference type="AlphaFoldDB" id="A0A7S7NVL3"/>
<protein>
    <recommendedName>
        <fullName evidence="2">Putative 4-hydroxy-4-methyl-2-oxoglutarate aldolase</fullName>
    </recommendedName>
    <alternativeName>
        <fullName evidence="3">Regulator of ribonuclease activity homolog</fullName>
    </alternativeName>
    <alternativeName>
        <fullName evidence="4">RraA-like protein</fullName>
    </alternativeName>
</protein>
<feature type="binding site" evidence="5">
    <location>
        <position position="125"/>
    </location>
    <ligand>
        <name>Mg(2+)</name>
        <dbReference type="ChEBI" id="CHEBI:18420"/>
    </ligand>
</feature>
<dbReference type="KEGG" id="pfer:IRI77_11990"/>
<comment type="cofactor">
    <cofactor evidence="5">
        <name>Mg(2+)</name>
        <dbReference type="ChEBI" id="CHEBI:18420"/>
    </cofactor>
</comment>
<feature type="binding site" evidence="5">
    <location>
        <position position="124"/>
    </location>
    <ligand>
        <name>Mg(2+)</name>
        <dbReference type="ChEBI" id="CHEBI:18420"/>
    </ligand>
</feature>
<dbReference type="InterPro" id="IPR005493">
    <property type="entry name" value="RraA/RraA-like"/>
</dbReference>
<dbReference type="Pfam" id="PF03737">
    <property type="entry name" value="RraA-like"/>
    <property type="match status" value="1"/>
</dbReference>
<evidence type="ECO:0000313" key="7">
    <source>
        <dbReference type="Proteomes" id="UP000593892"/>
    </source>
</evidence>
<keyword evidence="7" id="KW-1185">Reference proteome</keyword>
<dbReference type="GO" id="GO:0046872">
    <property type="term" value="F:metal ion binding"/>
    <property type="evidence" value="ECO:0007669"/>
    <property type="project" value="UniProtKB-KW"/>
</dbReference>
<proteinExistence type="predicted"/>
<dbReference type="CDD" id="cd16841">
    <property type="entry name" value="RraA_family"/>
    <property type="match status" value="1"/>
</dbReference>
<comment type="cofactor">
    <cofactor evidence="1">
        <name>a divalent metal cation</name>
        <dbReference type="ChEBI" id="CHEBI:60240"/>
    </cofactor>
</comment>
<evidence type="ECO:0000256" key="1">
    <source>
        <dbReference type="ARBA" id="ARBA00001968"/>
    </source>
</evidence>
<dbReference type="RefSeq" id="WP_194452293.1">
    <property type="nucleotide sequence ID" value="NZ_CP063849.1"/>
</dbReference>
<dbReference type="InterPro" id="IPR036704">
    <property type="entry name" value="RraA/RraA-like_sf"/>
</dbReference>
<dbReference type="SUPFAM" id="SSF89562">
    <property type="entry name" value="RraA-like"/>
    <property type="match status" value="1"/>
</dbReference>
<gene>
    <name evidence="6" type="ORF">IRI77_11990</name>
</gene>
<dbReference type="PANTHER" id="PTHR33254">
    <property type="entry name" value="4-HYDROXY-4-METHYL-2-OXOGLUTARATE ALDOLASE 3-RELATED"/>
    <property type="match status" value="1"/>
</dbReference>
<evidence type="ECO:0000313" key="6">
    <source>
        <dbReference type="EMBL" id="QOY90633.1"/>
    </source>
</evidence>
<reference evidence="6 7" key="1">
    <citation type="submission" date="2020-10" db="EMBL/GenBank/DDBJ databases">
        <title>Complete genome sequence of Paludibaculum fermentans P105T, a facultatively anaerobic acidobacterium capable of dissimilatory Fe(III) reduction.</title>
        <authorList>
            <person name="Dedysh S.N."/>
            <person name="Beletsky A.V."/>
            <person name="Kulichevskaya I.S."/>
            <person name="Mardanov A.V."/>
            <person name="Ravin N.V."/>
        </authorList>
    </citation>
    <scope>NUCLEOTIDE SEQUENCE [LARGE SCALE GENOMIC DNA]</scope>
    <source>
        <strain evidence="6 7">P105</strain>
    </source>
</reference>
<evidence type="ECO:0000256" key="3">
    <source>
        <dbReference type="ARBA" id="ARBA00029596"/>
    </source>
</evidence>
<evidence type="ECO:0000256" key="2">
    <source>
        <dbReference type="ARBA" id="ARBA00016549"/>
    </source>
</evidence>
<keyword evidence="5" id="KW-0460">Magnesium</keyword>
<dbReference type="EMBL" id="CP063849">
    <property type="protein sequence ID" value="QOY90633.1"/>
    <property type="molecule type" value="Genomic_DNA"/>
</dbReference>
<dbReference type="Proteomes" id="UP000593892">
    <property type="component" value="Chromosome"/>
</dbReference>
<sequence length="222" mass="24612">MQDWIEYLKTVDTPTLSNAIEVLDVRPRAQGFTPLQMRCLFPEFGRMVGYAVTAQVETVTQTGPGGPEGHIELYRQLEQMPKPAVIVLQEIGGFPDYAAHCGEVMATFFTKLGAVGLVSDSAVRDIPEVRAMRFHYFARGVCASHANFRIVRCGMPVTVCGMPVTQGELLHGDENGLITVPFVDPARIKAAVDSVRDRERKIMDYVRGPNFTIDGFEGKIYE</sequence>